<dbReference type="AlphaFoldDB" id="A0A0D2J1H1"/>
<reference evidence="10 11" key="1">
    <citation type="submission" date="2015-01" db="EMBL/GenBank/DDBJ databases">
        <title>The Genome Sequence of Rhinocladiella mackenzie CBS 650.93.</title>
        <authorList>
            <consortium name="The Broad Institute Genomics Platform"/>
            <person name="Cuomo C."/>
            <person name="de Hoog S."/>
            <person name="Gorbushina A."/>
            <person name="Stielow B."/>
            <person name="Teixiera M."/>
            <person name="Abouelleil A."/>
            <person name="Chapman S.B."/>
            <person name="Priest M."/>
            <person name="Young S.K."/>
            <person name="Wortman J."/>
            <person name="Nusbaum C."/>
            <person name="Birren B."/>
        </authorList>
    </citation>
    <scope>NUCLEOTIDE SEQUENCE [LARGE SCALE GENOMIC DNA]</scope>
    <source>
        <strain evidence="10 11">CBS 650.93</strain>
    </source>
</reference>
<evidence type="ECO:0000313" key="10">
    <source>
        <dbReference type="EMBL" id="KIX09501.1"/>
    </source>
</evidence>
<dbReference type="GeneID" id="25288652"/>
<dbReference type="Proteomes" id="UP000053617">
    <property type="component" value="Unassembled WGS sequence"/>
</dbReference>
<dbReference type="STRING" id="1442369.A0A0D2J1H1"/>
<keyword evidence="7" id="KW-0449">Lipoprotein</keyword>
<dbReference type="RefSeq" id="XP_013276637.1">
    <property type="nucleotide sequence ID" value="XM_013421183.1"/>
</dbReference>
<dbReference type="InterPro" id="IPR046530">
    <property type="entry name" value="BIM1-like_dom"/>
</dbReference>
<dbReference type="VEuPathDB" id="FungiDB:Z518_00581"/>
<evidence type="ECO:0000256" key="2">
    <source>
        <dbReference type="ARBA" id="ARBA00022475"/>
    </source>
</evidence>
<proteinExistence type="predicted"/>
<sequence>MANMLSRPVFAVSLILLSIVSLVSAHTVITYPGWRGDNLHSNGTVEQTNGLSPALEGDQYVFPYGMQWTYPCGGMPTSENRTKWPVKGGAVAFQPGWFQGHGTAFIYINLGLGTVPPNMSNVMVNGIQIIGPTKDPYPGSFCLPQVPLPANVTVNVGDNATIQVIETAVHGAALYNCVDITFAEPEDVPEVNASNCFNSSQITSDLIFTTSSLTEESRAPEISTNRYGYACTALLVAVGLMLL</sequence>
<keyword evidence="5" id="KW-0472">Membrane</keyword>
<dbReference type="PANTHER" id="PTHR34992">
    <property type="entry name" value="HYPHAL ANASTAMOSIS-7 PROTEIN"/>
    <property type="match status" value="1"/>
</dbReference>
<dbReference type="InterPro" id="IPR046936">
    <property type="entry name" value="BIM1-like"/>
</dbReference>
<organism evidence="10 11">
    <name type="scientific">Rhinocladiella mackenziei CBS 650.93</name>
    <dbReference type="NCBI Taxonomy" id="1442369"/>
    <lineage>
        <taxon>Eukaryota</taxon>
        <taxon>Fungi</taxon>
        <taxon>Dikarya</taxon>
        <taxon>Ascomycota</taxon>
        <taxon>Pezizomycotina</taxon>
        <taxon>Eurotiomycetes</taxon>
        <taxon>Chaetothyriomycetidae</taxon>
        <taxon>Chaetothyriales</taxon>
        <taxon>Herpotrichiellaceae</taxon>
        <taxon>Rhinocladiella</taxon>
    </lineage>
</organism>
<keyword evidence="6" id="KW-0325">Glycoprotein</keyword>
<evidence type="ECO:0000256" key="8">
    <source>
        <dbReference type="SAM" id="SignalP"/>
    </source>
</evidence>
<comment type="subcellular location">
    <subcellularLocation>
        <location evidence="1">Cell membrane</location>
        <topology evidence="1">Lipid-anchor</topology>
        <topology evidence="1">GPI-anchor</topology>
    </subcellularLocation>
</comment>
<evidence type="ECO:0000313" key="11">
    <source>
        <dbReference type="Proteomes" id="UP000053617"/>
    </source>
</evidence>
<name>A0A0D2J1H1_9EURO</name>
<evidence type="ECO:0000256" key="7">
    <source>
        <dbReference type="ARBA" id="ARBA00023288"/>
    </source>
</evidence>
<dbReference type="HOGENOM" id="CLU_070647_1_1_1"/>
<keyword evidence="3" id="KW-0336">GPI-anchor</keyword>
<dbReference type="CDD" id="cd21176">
    <property type="entry name" value="LPMO_auxiliary-like"/>
    <property type="match status" value="1"/>
</dbReference>
<evidence type="ECO:0000259" key="9">
    <source>
        <dbReference type="Pfam" id="PF20238"/>
    </source>
</evidence>
<evidence type="ECO:0000256" key="4">
    <source>
        <dbReference type="ARBA" id="ARBA00022729"/>
    </source>
</evidence>
<keyword evidence="2" id="KW-1003">Cell membrane</keyword>
<protein>
    <recommendedName>
        <fullName evidence="9">Copper acquisition factor BIM1-like domain-containing protein</fullName>
    </recommendedName>
</protein>
<feature type="chain" id="PRO_5002244997" description="Copper acquisition factor BIM1-like domain-containing protein" evidence="8">
    <location>
        <begin position="26"/>
        <end position="243"/>
    </location>
</feature>
<dbReference type="EMBL" id="KN847475">
    <property type="protein sequence ID" value="KIX09501.1"/>
    <property type="molecule type" value="Genomic_DNA"/>
</dbReference>
<keyword evidence="11" id="KW-1185">Reference proteome</keyword>
<feature type="domain" description="Copper acquisition factor BIM1-like" evidence="9">
    <location>
        <begin position="24"/>
        <end position="200"/>
    </location>
</feature>
<gene>
    <name evidence="10" type="ORF">Z518_00581</name>
</gene>
<evidence type="ECO:0000256" key="3">
    <source>
        <dbReference type="ARBA" id="ARBA00022622"/>
    </source>
</evidence>
<evidence type="ECO:0000256" key="1">
    <source>
        <dbReference type="ARBA" id="ARBA00004609"/>
    </source>
</evidence>
<evidence type="ECO:0000256" key="6">
    <source>
        <dbReference type="ARBA" id="ARBA00023180"/>
    </source>
</evidence>
<dbReference type="GO" id="GO:0005886">
    <property type="term" value="C:plasma membrane"/>
    <property type="evidence" value="ECO:0007669"/>
    <property type="project" value="UniProtKB-SubCell"/>
</dbReference>
<dbReference type="PANTHER" id="PTHR34992:SF10">
    <property type="entry name" value="COPPER ACQUISITION FACTOR BIM1-LIKE DOMAIN-CONTAINING PROTEIN"/>
    <property type="match status" value="1"/>
</dbReference>
<dbReference type="GO" id="GO:0098552">
    <property type="term" value="C:side of membrane"/>
    <property type="evidence" value="ECO:0007669"/>
    <property type="project" value="UniProtKB-KW"/>
</dbReference>
<accession>A0A0D2J1H1</accession>
<dbReference type="Pfam" id="PF20238">
    <property type="entry name" value="BIM1-like_dom"/>
    <property type="match status" value="1"/>
</dbReference>
<evidence type="ECO:0000256" key="5">
    <source>
        <dbReference type="ARBA" id="ARBA00023136"/>
    </source>
</evidence>
<feature type="signal peptide" evidence="8">
    <location>
        <begin position="1"/>
        <end position="25"/>
    </location>
</feature>
<keyword evidence="4 8" id="KW-0732">Signal</keyword>
<dbReference type="OrthoDB" id="5329488at2759"/>